<dbReference type="CDD" id="cd05233">
    <property type="entry name" value="SDR_c"/>
    <property type="match status" value="1"/>
</dbReference>
<accession>A0A6J6RTC9</accession>
<dbReference type="FunFam" id="3.40.50.720:FF:000084">
    <property type="entry name" value="Short-chain dehydrogenase reductase"/>
    <property type="match status" value="1"/>
</dbReference>
<dbReference type="PRINTS" id="PR00081">
    <property type="entry name" value="GDHRDH"/>
</dbReference>
<dbReference type="AlphaFoldDB" id="A0A6J6RTC9"/>
<sequence>MGRFEGKVIVITGGGAGLGRLCGLQWAAEGASVVVTDVVEQRAHVLAALINDKGGKAIGLKADVSVEAEVEAAVAAAVAKYGRLDIMFANAGKAPAGMGTIALEDITSAEWDDVNDVVYKGVFYAGKHACRQMKTQEEGGNIVVTVSAGGHNAYPGFGPYTSGKAGAIGIVRAMAYDWGRYGIRVNGLSPTHGMSVNFALPPDTPALGMSYEEAALAESGATWDAATMFPGPLKVKRPPSLQDNANVATFLASDDSAYMSGIVIKSCDGGNFARTSIPIPENWSLEDEA</sequence>
<dbReference type="PROSITE" id="PS00061">
    <property type="entry name" value="ADH_SHORT"/>
    <property type="match status" value="1"/>
</dbReference>
<organism evidence="4">
    <name type="scientific">freshwater metagenome</name>
    <dbReference type="NCBI Taxonomy" id="449393"/>
    <lineage>
        <taxon>unclassified sequences</taxon>
        <taxon>metagenomes</taxon>
        <taxon>ecological metagenomes</taxon>
    </lineage>
</organism>
<evidence type="ECO:0000313" key="3">
    <source>
        <dbReference type="EMBL" id="CAB4364088.1"/>
    </source>
</evidence>
<dbReference type="EMBL" id="CAFBOL010000001">
    <property type="protein sequence ID" value="CAB4970817.1"/>
    <property type="molecule type" value="Genomic_DNA"/>
</dbReference>
<dbReference type="Pfam" id="PF00106">
    <property type="entry name" value="adh_short"/>
    <property type="match status" value="1"/>
</dbReference>
<keyword evidence="2" id="KW-0560">Oxidoreductase</keyword>
<dbReference type="PANTHER" id="PTHR43180">
    <property type="entry name" value="3-OXOACYL-(ACYL-CARRIER-PROTEIN) REDUCTASE (AFU_ORTHOLOGUE AFUA_6G11210)"/>
    <property type="match status" value="1"/>
</dbReference>
<dbReference type="InterPro" id="IPR002347">
    <property type="entry name" value="SDR_fam"/>
</dbReference>
<evidence type="ECO:0000256" key="1">
    <source>
        <dbReference type="ARBA" id="ARBA00006484"/>
    </source>
</evidence>
<dbReference type="SUPFAM" id="SSF51735">
    <property type="entry name" value="NAD(P)-binding Rossmann-fold domains"/>
    <property type="match status" value="1"/>
</dbReference>
<protein>
    <submittedName>
        <fullName evidence="4">Unannotated protein</fullName>
    </submittedName>
</protein>
<dbReference type="EMBL" id="CAEZYF010000010">
    <property type="protein sequence ID" value="CAB4725860.1"/>
    <property type="molecule type" value="Genomic_DNA"/>
</dbReference>
<evidence type="ECO:0000313" key="5">
    <source>
        <dbReference type="EMBL" id="CAB4850768.1"/>
    </source>
</evidence>
<reference evidence="4" key="1">
    <citation type="submission" date="2020-05" db="EMBL/GenBank/DDBJ databases">
        <authorList>
            <person name="Chiriac C."/>
            <person name="Salcher M."/>
            <person name="Ghai R."/>
            <person name="Kavagutti S V."/>
        </authorList>
    </citation>
    <scope>NUCLEOTIDE SEQUENCE</scope>
</reference>
<proteinExistence type="inferred from homology"/>
<evidence type="ECO:0000313" key="6">
    <source>
        <dbReference type="EMBL" id="CAB4939530.1"/>
    </source>
</evidence>
<gene>
    <name evidence="4" type="ORF">UFOPK2656_01767</name>
    <name evidence="5" type="ORF">UFOPK3267_01303</name>
    <name evidence="6" type="ORF">UFOPK3651_02058</name>
    <name evidence="7" type="ORF">UFOPK3931_00096</name>
    <name evidence="3" type="ORF">UFOPK4189_01855</name>
</gene>
<dbReference type="PANTHER" id="PTHR43180:SF3">
    <property type="entry name" value="SHORT CHAIN DEHYDROGENASE MDPC-RELATED"/>
    <property type="match status" value="1"/>
</dbReference>
<dbReference type="EMBL" id="CAFBMT010000011">
    <property type="protein sequence ID" value="CAB4939530.1"/>
    <property type="molecule type" value="Genomic_DNA"/>
</dbReference>
<dbReference type="InterPro" id="IPR036291">
    <property type="entry name" value="NAD(P)-bd_dom_sf"/>
</dbReference>
<dbReference type="EMBL" id="CAFBIY010000063">
    <property type="protein sequence ID" value="CAB4850768.1"/>
    <property type="molecule type" value="Genomic_DNA"/>
</dbReference>
<dbReference type="InterPro" id="IPR020904">
    <property type="entry name" value="Sc_DH/Rdtase_CS"/>
</dbReference>
<evidence type="ECO:0000313" key="7">
    <source>
        <dbReference type="EMBL" id="CAB4970817.1"/>
    </source>
</evidence>
<evidence type="ECO:0000313" key="4">
    <source>
        <dbReference type="EMBL" id="CAB4725860.1"/>
    </source>
</evidence>
<name>A0A6J6RTC9_9ZZZZ</name>
<evidence type="ECO:0000256" key="2">
    <source>
        <dbReference type="ARBA" id="ARBA00023002"/>
    </source>
</evidence>
<comment type="similarity">
    <text evidence="1">Belongs to the short-chain dehydrogenases/reductases (SDR) family.</text>
</comment>
<dbReference type="GO" id="GO:0016491">
    <property type="term" value="F:oxidoreductase activity"/>
    <property type="evidence" value="ECO:0007669"/>
    <property type="project" value="UniProtKB-KW"/>
</dbReference>
<dbReference type="EMBL" id="CAESGF010000010">
    <property type="protein sequence ID" value="CAB4364088.1"/>
    <property type="molecule type" value="Genomic_DNA"/>
</dbReference>
<dbReference type="Gene3D" id="3.40.50.720">
    <property type="entry name" value="NAD(P)-binding Rossmann-like Domain"/>
    <property type="match status" value="1"/>
</dbReference>